<dbReference type="Proteomes" id="UP000199031">
    <property type="component" value="Unassembled WGS sequence"/>
</dbReference>
<keyword evidence="5 7" id="KW-0573">Peptidoglycan synthesis</keyword>
<dbReference type="SUPFAM" id="SSF141523">
    <property type="entry name" value="L,D-transpeptidase catalytic domain-like"/>
    <property type="match status" value="1"/>
</dbReference>
<feature type="active site" description="Proton donor/acceptor" evidence="7">
    <location>
        <position position="433"/>
    </location>
</feature>
<dbReference type="UniPathway" id="UPA00219"/>
<dbReference type="PANTHER" id="PTHR41533">
    <property type="entry name" value="L,D-TRANSPEPTIDASE HI_1667-RELATED"/>
    <property type="match status" value="1"/>
</dbReference>
<evidence type="ECO:0000256" key="2">
    <source>
        <dbReference type="ARBA" id="ARBA00005992"/>
    </source>
</evidence>
<dbReference type="InterPro" id="IPR036365">
    <property type="entry name" value="PGBD-like_sf"/>
</dbReference>
<dbReference type="InterPro" id="IPR005490">
    <property type="entry name" value="LD_TPept_cat_dom"/>
</dbReference>
<dbReference type="InterPro" id="IPR038063">
    <property type="entry name" value="Transpep_catalytic_dom"/>
</dbReference>
<feature type="domain" description="L,D-TPase catalytic" evidence="8">
    <location>
        <begin position="323"/>
        <end position="478"/>
    </location>
</feature>
<dbReference type="Pfam" id="PF03734">
    <property type="entry name" value="YkuD"/>
    <property type="match status" value="1"/>
</dbReference>
<gene>
    <name evidence="9" type="ORF">SAMN05444277_102198</name>
</gene>
<dbReference type="Gene3D" id="2.40.440.10">
    <property type="entry name" value="L,D-transpeptidase catalytic domain-like"/>
    <property type="match status" value="1"/>
</dbReference>
<accession>A0A1I5TLP8</accession>
<dbReference type="GO" id="GO:0071555">
    <property type="term" value="P:cell wall organization"/>
    <property type="evidence" value="ECO:0007669"/>
    <property type="project" value="UniProtKB-UniRule"/>
</dbReference>
<dbReference type="RefSeq" id="WP_090655821.1">
    <property type="nucleotide sequence ID" value="NZ_FOXQ01000002.1"/>
</dbReference>
<protein>
    <submittedName>
        <fullName evidence="9">Murein L,D-transpeptidase YcbB/YkuD</fullName>
    </submittedName>
</protein>
<keyword evidence="6 7" id="KW-0961">Cell wall biogenesis/degradation</keyword>
<dbReference type="InterPro" id="IPR052905">
    <property type="entry name" value="LD-transpeptidase_YkuD-like"/>
</dbReference>
<comment type="similarity">
    <text evidence="2">Belongs to the YkuD family.</text>
</comment>
<evidence type="ECO:0000256" key="1">
    <source>
        <dbReference type="ARBA" id="ARBA00004752"/>
    </source>
</evidence>
<dbReference type="PROSITE" id="PS51257">
    <property type="entry name" value="PROKAR_LIPOPROTEIN"/>
    <property type="match status" value="1"/>
</dbReference>
<dbReference type="PROSITE" id="PS52029">
    <property type="entry name" value="LD_TPASE"/>
    <property type="match status" value="1"/>
</dbReference>
<dbReference type="PANTHER" id="PTHR41533:SF2">
    <property type="entry name" value="BLR7131 PROTEIN"/>
    <property type="match status" value="1"/>
</dbReference>
<evidence type="ECO:0000256" key="4">
    <source>
        <dbReference type="ARBA" id="ARBA00022960"/>
    </source>
</evidence>
<dbReference type="OrthoDB" id="9778545at2"/>
<keyword evidence="3" id="KW-0808">Transferase</keyword>
<sequence>MLKFKFALGSFCIVLLFLYSCNSENKDKASKEKTVHKEMAPGSFNLNSGIKFDSNHIREFLDSMPLFKQFSKEFDTFYRANNYNYAWYDKNGLIETASALTSSLNEVKQEGVTADIPYKDTLEELLHTTDLRAPDITTELMLTGEYFYYAKKIYAGTLNGKADSINWYLPRKKLSYSTLLANNLSSGNIGEPRGDVIGLQYDGLKKALAHYRDIESKDDEIIIPAIKKSIKQKDSSAIVAIVRKRLIQLGYILAADSAGNIYDKNLAGVVRRLKDVYGLKQDSLLSNDLITELNIPAKKRIEQIMVNMERLRWIPEDTTVTKEFILVNIPEYTLVYYENAKPVWRCGVVVGTPMTKTVIFSGDMKYVVFSPYWNVPQSIINKEIKPGMARNKNYLAAHNMEWNGGHVRQKPGPRNSLGLVKFLFPNSNNIYLHDTPSKSLFNETNRAFSHGCIRVAKPRDLAIRVLRRNPEWTPEKIDAAMRAGKEKWVTLTQTIPVYIGYFTAYIDGNGEVNFRKDIYKNDDRLYNMLVQN</sequence>
<evidence type="ECO:0000256" key="5">
    <source>
        <dbReference type="ARBA" id="ARBA00022984"/>
    </source>
</evidence>
<dbReference type="EMBL" id="FOXQ01000002">
    <property type="protein sequence ID" value="SFP83975.1"/>
    <property type="molecule type" value="Genomic_DNA"/>
</dbReference>
<evidence type="ECO:0000256" key="6">
    <source>
        <dbReference type="ARBA" id="ARBA00023316"/>
    </source>
</evidence>
<dbReference type="AlphaFoldDB" id="A0A1I5TLP8"/>
<keyword evidence="10" id="KW-1185">Reference proteome</keyword>
<evidence type="ECO:0000256" key="7">
    <source>
        <dbReference type="PROSITE-ProRule" id="PRU01373"/>
    </source>
</evidence>
<dbReference type="CDD" id="cd16913">
    <property type="entry name" value="YkuD_like"/>
    <property type="match status" value="1"/>
</dbReference>
<proteinExistence type="inferred from homology"/>
<dbReference type="STRING" id="1465490.SAMN05444277_102198"/>
<dbReference type="GO" id="GO:0016740">
    <property type="term" value="F:transferase activity"/>
    <property type="evidence" value="ECO:0007669"/>
    <property type="project" value="UniProtKB-KW"/>
</dbReference>
<keyword evidence="4 7" id="KW-0133">Cell shape</keyword>
<dbReference type="Pfam" id="PF20142">
    <property type="entry name" value="Scaffold"/>
    <property type="match status" value="1"/>
</dbReference>
<dbReference type="GO" id="GO:0008360">
    <property type="term" value="P:regulation of cell shape"/>
    <property type="evidence" value="ECO:0007669"/>
    <property type="project" value="UniProtKB-UniRule"/>
</dbReference>
<evidence type="ECO:0000259" key="8">
    <source>
        <dbReference type="PROSITE" id="PS52029"/>
    </source>
</evidence>
<organism evidence="9 10">
    <name type="scientific">Parafilimonas terrae</name>
    <dbReference type="NCBI Taxonomy" id="1465490"/>
    <lineage>
        <taxon>Bacteria</taxon>
        <taxon>Pseudomonadati</taxon>
        <taxon>Bacteroidota</taxon>
        <taxon>Chitinophagia</taxon>
        <taxon>Chitinophagales</taxon>
        <taxon>Chitinophagaceae</taxon>
        <taxon>Parafilimonas</taxon>
    </lineage>
</organism>
<evidence type="ECO:0000313" key="10">
    <source>
        <dbReference type="Proteomes" id="UP000199031"/>
    </source>
</evidence>
<dbReference type="GO" id="GO:0004180">
    <property type="term" value="F:carboxypeptidase activity"/>
    <property type="evidence" value="ECO:0007669"/>
    <property type="project" value="UniProtKB-ARBA"/>
</dbReference>
<feature type="active site" description="Nucleophile" evidence="7">
    <location>
        <position position="452"/>
    </location>
</feature>
<dbReference type="SUPFAM" id="SSF47090">
    <property type="entry name" value="PGBD-like"/>
    <property type="match status" value="1"/>
</dbReference>
<dbReference type="InterPro" id="IPR045380">
    <property type="entry name" value="LD_TPept_scaffold_dom"/>
</dbReference>
<name>A0A1I5TLP8_9BACT</name>
<dbReference type="GO" id="GO:0009252">
    <property type="term" value="P:peptidoglycan biosynthetic process"/>
    <property type="evidence" value="ECO:0007669"/>
    <property type="project" value="UniProtKB-UniPathway"/>
</dbReference>
<reference evidence="9 10" key="1">
    <citation type="submission" date="2016-10" db="EMBL/GenBank/DDBJ databases">
        <authorList>
            <person name="de Groot N.N."/>
        </authorList>
    </citation>
    <scope>NUCLEOTIDE SEQUENCE [LARGE SCALE GENOMIC DNA]</scope>
    <source>
        <strain evidence="9 10">DSM 28286</strain>
    </source>
</reference>
<evidence type="ECO:0000256" key="3">
    <source>
        <dbReference type="ARBA" id="ARBA00022679"/>
    </source>
</evidence>
<comment type="pathway">
    <text evidence="1 7">Cell wall biogenesis; peptidoglycan biosynthesis.</text>
</comment>
<evidence type="ECO:0000313" key="9">
    <source>
        <dbReference type="EMBL" id="SFP83975.1"/>
    </source>
</evidence>